<dbReference type="EMBL" id="BMNN01000006">
    <property type="protein sequence ID" value="GGJ06616.1"/>
    <property type="molecule type" value="Genomic_DNA"/>
</dbReference>
<dbReference type="Pfam" id="PF05939">
    <property type="entry name" value="Phage_min_tail"/>
    <property type="match status" value="1"/>
</dbReference>
<gene>
    <name evidence="1" type="primary">M</name>
    <name evidence="1" type="ORF">GCM10009083_24520</name>
</gene>
<comment type="caution">
    <text evidence="1">The sequence shown here is derived from an EMBL/GenBank/DDBJ whole genome shotgun (WGS) entry which is preliminary data.</text>
</comment>
<sequence>MELFDFPVDNATSIDVAFKALRADFGDGYSQEAGDGINTRKEAWRISAAGHWTDGSGMPVKAMSEFLDRQGGFKAFQWETPMGQTKLFKCRAGYSLSHEGAGNFRLSATFEEVHAP</sequence>
<keyword evidence="2" id="KW-1185">Reference proteome</keyword>
<organism evidence="1 2">
    <name type="scientific">Halopseudomonas pertucinogena</name>
    <dbReference type="NCBI Taxonomy" id="86175"/>
    <lineage>
        <taxon>Bacteria</taxon>
        <taxon>Pseudomonadati</taxon>
        <taxon>Pseudomonadota</taxon>
        <taxon>Gammaproteobacteria</taxon>
        <taxon>Pseudomonadales</taxon>
        <taxon>Pseudomonadaceae</taxon>
        <taxon>Halopseudomonas</taxon>
    </lineage>
</organism>
<dbReference type="Proteomes" id="UP000633263">
    <property type="component" value="Unassembled WGS sequence"/>
</dbReference>
<reference evidence="2" key="1">
    <citation type="journal article" date="2019" name="Int. J. Syst. Evol. Microbiol.">
        <title>The Global Catalogue of Microorganisms (GCM) 10K type strain sequencing project: providing services to taxonomists for standard genome sequencing and annotation.</title>
        <authorList>
            <consortium name="The Broad Institute Genomics Platform"/>
            <consortium name="The Broad Institute Genome Sequencing Center for Infectious Disease"/>
            <person name="Wu L."/>
            <person name="Ma J."/>
        </authorList>
    </citation>
    <scope>NUCLEOTIDE SEQUENCE [LARGE SCALE GENOMIC DNA]</scope>
    <source>
        <strain evidence="2">JCM 11590</strain>
    </source>
</reference>
<evidence type="ECO:0008006" key="3">
    <source>
        <dbReference type="Google" id="ProtNLM"/>
    </source>
</evidence>
<dbReference type="RefSeq" id="WP_188636945.1">
    <property type="nucleotide sequence ID" value="NZ_BMNN01000006.1"/>
</dbReference>
<dbReference type="InterPro" id="IPR010265">
    <property type="entry name" value="Phage_lambda_TipM"/>
</dbReference>
<proteinExistence type="predicted"/>
<evidence type="ECO:0000313" key="1">
    <source>
        <dbReference type="EMBL" id="GGJ06616.1"/>
    </source>
</evidence>
<name>A0ABQ2CS26_9GAMM</name>
<protein>
    <recommendedName>
        <fullName evidence="3">Phage tail protein</fullName>
    </recommendedName>
</protein>
<evidence type="ECO:0000313" key="2">
    <source>
        <dbReference type="Proteomes" id="UP000633263"/>
    </source>
</evidence>
<accession>A0ABQ2CS26</accession>